<dbReference type="Gramene" id="OGLUM02G27050.1">
    <property type="protein sequence ID" value="OGLUM02G27050.1"/>
    <property type="gene ID" value="OGLUM02G27050"/>
</dbReference>
<name>A0A0D9YVX1_9ORYZ</name>
<dbReference type="EnsemblPlants" id="OGLUM02G27050.1">
    <property type="protein sequence ID" value="OGLUM02G27050.1"/>
    <property type="gene ID" value="OGLUM02G27050"/>
</dbReference>
<keyword evidence="3" id="KW-1185">Reference proteome</keyword>
<accession>A0A0D9YVX1</accession>
<evidence type="ECO:0000313" key="3">
    <source>
        <dbReference type="Proteomes" id="UP000026961"/>
    </source>
</evidence>
<protein>
    <submittedName>
        <fullName evidence="2">Uncharacterized protein</fullName>
    </submittedName>
</protein>
<dbReference type="Proteomes" id="UP000026961">
    <property type="component" value="Chromosome 2"/>
</dbReference>
<feature type="region of interest" description="Disordered" evidence="1">
    <location>
        <begin position="1"/>
        <end position="59"/>
    </location>
</feature>
<reference evidence="2" key="2">
    <citation type="submission" date="2018-05" db="EMBL/GenBank/DDBJ databases">
        <title>OgluRS3 (Oryza glumaepatula Reference Sequence Version 3).</title>
        <authorList>
            <person name="Zhang J."/>
            <person name="Kudrna D."/>
            <person name="Lee S."/>
            <person name="Talag J."/>
            <person name="Welchert J."/>
            <person name="Wing R.A."/>
        </authorList>
    </citation>
    <scope>NUCLEOTIDE SEQUENCE [LARGE SCALE GENOMIC DNA]</scope>
</reference>
<sequence>MALASGGGGRLGTGSASEETGVTGSGSPDLLTGRSSGSSGGSGGGSTVEERELRRRRRT</sequence>
<dbReference type="HOGENOM" id="CLU_197062_0_0_1"/>
<evidence type="ECO:0000256" key="1">
    <source>
        <dbReference type="SAM" id="MobiDB-lite"/>
    </source>
</evidence>
<reference evidence="2" key="1">
    <citation type="submission" date="2015-04" db="UniProtKB">
        <authorList>
            <consortium name="EnsemblPlants"/>
        </authorList>
    </citation>
    <scope>IDENTIFICATION</scope>
</reference>
<evidence type="ECO:0000313" key="2">
    <source>
        <dbReference type="EnsemblPlants" id="OGLUM02G27050.1"/>
    </source>
</evidence>
<proteinExistence type="predicted"/>
<organism evidence="2">
    <name type="scientific">Oryza glumipatula</name>
    <dbReference type="NCBI Taxonomy" id="40148"/>
    <lineage>
        <taxon>Eukaryota</taxon>
        <taxon>Viridiplantae</taxon>
        <taxon>Streptophyta</taxon>
        <taxon>Embryophyta</taxon>
        <taxon>Tracheophyta</taxon>
        <taxon>Spermatophyta</taxon>
        <taxon>Magnoliopsida</taxon>
        <taxon>Liliopsida</taxon>
        <taxon>Poales</taxon>
        <taxon>Poaceae</taxon>
        <taxon>BOP clade</taxon>
        <taxon>Oryzoideae</taxon>
        <taxon>Oryzeae</taxon>
        <taxon>Oryzinae</taxon>
        <taxon>Oryza</taxon>
    </lineage>
</organism>
<feature type="compositionally biased region" description="Gly residues" evidence="1">
    <location>
        <begin position="1"/>
        <end position="12"/>
    </location>
</feature>
<dbReference type="AlphaFoldDB" id="A0A0D9YVX1"/>